<protein>
    <submittedName>
        <fullName evidence="3">Type II toxin-antitoxin system PrlF family antitoxin</fullName>
    </submittedName>
</protein>
<dbReference type="PROSITE" id="PS51740">
    <property type="entry name" value="SPOVT_ABRB"/>
    <property type="match status" value="1"/>
</dbReference>
<evidence type="ECO:0000313" key="4">
    <source>
        <dbReference type="Proteomes" id="UP001564408"/>
    </source>
</evidence>
<reference evidence="3 4" key="1">
    <citation type="submission" date="2024-05" db="EMBL/GenBank/DDBJ databases">
        <title>Genome Sequence and Characterization of the New Strain Purple Sulfur Bacterium of Genus Thioalkalicoccus.</title>
        <authorList>
            <person name="Bryantseva I.A."/>
            <person name="Kyndt J.A."/>
            <person name="Imhoff J.F."/>
        </authorList>
    </citation>
    <scope>NUCLEOTIDE SEQUENCE [LARGE SCALE GENOMIC DNA]</scope>
    <source>
        <strain evidence="3 4">Um2</strain>
    </source>
</reference>
<dbReference type="Gene3D" id="2.10.260.10">
    <property type="match status" value="1"/>
</dbReference>
<dbReference type="InterPro" id="IPR037914">
    <property type="entry name" value="SpoVT-AbrB_sf"/>
</dbReference>
<comment type="caution">
    <text evidence="3">The sequence shown here is derived from an EMBL/GenBank/DDBJ whole genome shotgun (WGS) entry which is preliminary data.</text>
</comment>
<proteinExistence type="predicted"/>
<dbReference type="Pfam" id="PF15937">
    <property type="entry name" value="PrlF_antitoxin"/>
    <property type="match status" value="1"/>
</dbReference>
<sequence length="71" mass="7895">MLTSKLTSKSQTTIPQPVRAALGLRPGDEILYRIDDGQVILAKARAVQGDDPFKTFDEWDSEADRQAYADL</sequence>
<dbReference type="InterPro" id="IPR007159">
    <property type="entry name" value="SpoVT-AbrB_dom"/>
</dbReference>
<accession>A0ABV4BD19</accession>
<keyword evidence="4" id="KW-1185">Reference proteome</keyword>
<dbReference type="RefSeq" id="WP_369666271.1">
    <property type="nucleotide sequence ID" value="NZ_JBDKXB010000005.1"/>
</dbReference>
<feature type="domain" description="SpoVT-AbrB" evidence="2">
    <location>
        <begin position="1"/>
        <end position="46"/>
    </location>
</feature>
<dbReference type="Proteomes" id="UP001564408">
    <property type="component" value="Unassembled WGS sequence"/>
</dbReference>
<dbReference type="SUPFAM" id="SSF89447">
    <property type="entry name" value="AbrB/MazE/MraZ-like"/>
    <property type="match status" value="1"/>
</dbReference>
<name>A0ABV4BD19_9GAMM</name>
<keyword evidence="1" id="KW-0238">DNA-binding</keyword>
<evidence type="ECO:0000256" key="1">
    <source>
        <dbReference type="PROSITE-ProRule" id="PRU01076"/>
    </source>
</evidence>
<organism evidence="3 4">
    <name type="scientific">Thioalkalicoccus limnaeus</name>
    <dbReference type="NCBI Taxonomy" id="120681"/>
    <lineage>
        <taxon>Bacteria</taxon>
        <taxon>Pseudomonadati</taxon>
        <taxon>Pseudomonadota</taxon>
        <taxon>Gammaproteobacteria</taxon>
        <taxon>Chromatiales</taxon>
        <taxon>Chromatiaceae</taxon>
        <taxon>Thioalkalicoccus</taxon>
    </lineage>
</organism>
<evidence type="ECO:0000259" key="2">
    <source>
        <dbReference type="PROSITE" id="PS51740"/>
    </source>
</evidence>
<gene>
    <name evidence="3" type="ORF">ABC977_05610</name>
</gene>
<evidence type="ECO:0000313" key="3">
    <source>
        <dbReference type="EMBL" id="MEY6431884.1"/>
    </source>
</evidence>
<dbReference type="InterPro" id="IPR031848">
    <property type="entry name" value="PrlF_antitoxin"/>
</dbReference>
<dbReference type="NCBIfam" id="TIGR01439">
    <property type="entry name" value="lp_hng_hel_AbrB"/>
    <property type="match status" value="1"/>
</dbReference>
<dbReference type="EMBL" id="JBDKXB010000005">
    <property type="protein sequence ID" value="MEY6431884.1"/>
    <property type="molecule type" value="Genomic_DNA"/>
</dbReference>
<dbReference type="SMART" id="SM00966">
    <property type="entry name" value="SpoVT_AbrB"/>
    <property type="match status" value="1"/>
</dbReference>